<feature type="region of interest" description="Disordered" evidence="1">
    <location>
        <begin position="558"/>
        <end position="635"/>
    </location>
</feature>
<dbReference type="GO" id="GO:0005881">
    <property type="term" value="C:cytoplasmic microtubule"/>
    <property type="evidence" value="ECO:0007669"/>
    <property type="project" value="TreeGrafter"/>
</dbReference>
<feature type="compositionally biased region" description="Basic and acidic residues" evidence="1">
    <location>
        <begin position="310"/>
        <end position="325"/>
    </location>
</feature>
<dbReference type="OrthoDB" id="69809at2759"/>
<dbReference type="GO" id="GO:0051256">
    <property type="term" value="P:mitotic spindle midzone assembly"/>
    <property type="evidence" value="ECO:0007669"/>
    <property type="project" value="TreeGrafter"/>
</dbReference>
<dbReference type="GO" id="GO:1990023">
    <property type="term" value="C:mitotic spindle midzone"/>
    <property type="evidence" value="ECO:0007669"/>
    <property type="project" value="TreeGrafter"/>
</dbReference>
<dbReference type="EMBL" id="VZRI01013103">
    <property type="protein sequence ID" value="NWV00741.1"/>
    <property type="molecule type" value="Genomic_DNA"/>
</dbReference>
<dbReference type="InterPro" id="IPR039302">
    <property type="entry name" value="MAP10"/>
</dbReference>
<keyword evidence="4" id="KW-1185">Reference proteome</keyword>
<feature type="region of interest" description="Disordered" evidence="1">
    <location>
        <begin position="182"/>
        <end position="201"/>
    </location>
</feature>
<evidence type="ECO:0000313" key="4">
    <source>
        <dbReference type="Proteomes" id="UP000544127"/>
    </source>
</evidence>
<organism evidence="3 4">
    <name type="scientific">Upupa epops</name>
    <name type="common">Eurasian hoopoe</name>
    <dbReference type="NCBI Taxonomy" id="57439"/>
    <lineage>
        <taxon>Eukaryota</taxon>
        <taxon>Metazoa</taxon>
        <taxon>Chordata</taxon>
        <taxon>Craniata</taxon>
        <taxon>Vertebrata</taxon>
        <taxon>Euteleostomi</taxon>
        <taxon>Archelosauria</taxon>
        <taxon>Archosauria</taxon>
        <taxon>Dinosauria</taxon>
        <taxon>Saurischia</taxon>
        <taxon>Theropoda</taxon>
        <taxon>Coelurosauria</taxon>
        <taxon>Aves</taxon>
        <taxon>Neognathae</taxon>
        <taxon>Neoaves</taxon>
        <taxon>Telluraves</taxon>
        <taxon>Coraciimorphae</taxon>
        <taxon>Bucerotiformes</taxon>
        <taxon>Upupidae</taxon>
        <taxon>Upupa</taxon>
    </lineage>
</organism>
<gene>
    <name evidence="3" type="primary">Map10</name>
    <name evidence="3" type="ORF">UPUEPO_R15174</name>
</gene>
<feature type="compositionally biased region" description="Basic and acidic residues" evidence="1">
    <location>
        <begin position="573"/>
        <end position="586"/>
    </location>
</feature>
<comment type="caution">
    <text evidence="3">The sequence shown here is derived from an EMBL/GenBank/DDBJ whole genome shotgun (WGS) entry which is preliminary data.</text>
</comment>
<feature type="region of interest" description="Disordered" evidence="1">
    <location>
        <begin position="254"/>
        <end position="325"/>
    </location>
</feature>
<dbReference type="PANTHER" id="PTHR21831">
    <property type="entry name" value="MICROTUBULE-ASSOCIATED PROTEIN 10"/>
    <property type="match status" value="1"/>
</dbReference>
<dbReference type="Proteomes" id="UP000544127">
    <property type="component" value="Unassembled WGS sequence"/>
</dbReference>
<sequence length="752" mass="82269">SESLFALELLVEAVRVEIAAAAPGPALLPVVVLRPPSFPALVLRPPEPPPPLCPDRFCHWGRGKRCLELEREPGEQVSCGRRGRFPLRDAEGRSIGDLMLGYRLCVLQATEEPSASTAGPPAAMPSFTNPEPVCHEEEKEEEELEANVFCPPMLYYSREAAKPPLPPAAAVRGGWEHIKVQGPQEKDRGQTPSCSSAEPSLLHPARSNQLHNALGQLPLLSALLAELSVLAQSTVPAADHPYLAGFYQPPGSSGMAAPSPSCFSTLKPAEPPVEPSGSNGAASSQFKQGQKEATSPTTSQTGRGPKKSVLRGEMDSERNCKTKENRHPRKKLLYGLTNSLRLRLQQTNPDKLIIHERREQYRKKQIEVLKKRSPLSKRKLLRNAGEHNVVSCRHCSKEDSSKQKDQPGKTVETSLQNSAPTEYISVADMSLDLQEESIASLMKNDEVAIEECPWKVTSAPLVKKIIVNYAQKENVAKTQLPTAFPSDDNARGSNEKSTQLIRCKTMEHDDASVVSDDGLNSSRSVGNNSKFIYSEDFVASPENTVYSEDFTSAECTDRDLEAPNSSPQLVWHESPKRGTSDTESSKSRISKTSQRAESTSDLQPVPSASSPRHSLKRNNDLKSSKRTSGKCVDSLTLTQTETQSLDEKQEAQHIKEENWGDQHIKQVSTLTSKQACSGTDLDIGKGQNSAGKSQAVTQLSSHLSSNASDFELGVLEDSMSDKEDSCLENPCVSYHYKDISELVISKLPGYTM</sequence>
<evidence type="ECO:0000256" key="1">
    <source>
        <dbReference type="SAM" id="MobiDB-lite"/>
    </source>
</evidence>
<feature type="region of interest" description="Disordered" evidence="1">
    <location>
        <begin position="392"/>
        <end position="417"/>
    </location>
</feature>
<feature type="domain" description="Microtubule-associated protein 10 C-terminal" evidence="2">
    <location>
        <begin position="200"/>
        <end position="751"/>
    </location>
</feature>
<feature type="compositionally biased region" description="Polar residues" evidence="1">
    <location>
        <begin position="590"/>
        <end position="612"/>
    </location>
</feature>
<dbReference type="GO" id="GO:0032467">
    <property type="term" value="P:positive regulation of cytokinesis"/>
    <property type="evidence" value="ECO:0007669"/>
    <property type="project" value="TreeGrafter"/>
</dbReference>
<evidence type="ECO:0000259" key="2">
    <source>
        <dbReference type="Pfam" id="PF14925"/>
    </source>
</evidence>
<dbReference type="GO" id="GO:0005813">
    <property type="term" value="C:centrosome"/>
    <property type="evidence" value="ECO:0007669"/>
    <property type="project" value="TreeGrafter"/>
</dbReference>
<dbReference type="GO" id="GO:0031122">
    <property type="term" value="P:cytoplasmic microtubule organization"/>
    <property type="evidence" value="ECO:0007669"/>
    <property type="project" value="TreeGrafter"/>
</dbReference>
<protein>
    <submittedName>
        <fullName evidence="3">MAP10 protein</fullName>
    </submittedName>
</protein>
<feature type="compositionally biased region" description="Basic and acidic residues" evidence="1">
    <location>
        <begin position="395"/>
        <end position="407"/>
    </location>
</feature>
<name>A0A7K6BEE9_UPUEP</name>
<dbReference type="GO" id="GO:0097431">
    <property type="term" value="C:mitotic spindle pole"/>
    <property type="evidence" value="ECO:0007669"/>
    <property type="project" value="TreeGrafter"/>
</dbReference>
<feature type="non-terminal residue" evidence="3">
    <location>
        <position position="752"/>
    </location>
</feature>
<dbReference type="Pfam" id="PF14925">
    <property type="entry name" value="HPHLAWLY"/>
    <property type="match status" value="1"/>
</dbReference>
<dbReference type="GO" id="GO:0030496">
    <property type="term" value="C:midbody"/>
    <property type="evidence" value="ECO:0007669"/>
    <property type="project" value="TreeGrafter"/>
</dbReference>
<feature type="non-terminal residue" evidence="3">
    <location>
        <position position="1"/>
    </location>
</feature>
<proteinExistence type="predicted"/>
<dbReference type="InterPro" id="IPR026679">
    <property type="entry name" value="MAP10_C-term"/>
</dbReference>
<accession>A0A7K6BEE9</accession>
<dbReference type="PANTHER" id="PTHR21831:SF2">
    <property type="entry name" value="MICROTUBULE-ASSOCIATED PROTEIN 10"/>
    <property type="match status" value="1"/>
</dbReference>
<feature type="compositionally biased region" description="Polar residues" evidence="1">
    <location>
        <begin position="276"/>
        <end position="302"/>
    </location>
</feature>
<evidence type="ECO:0000313" key="3">
    <source>
        <dbReference type="EMBL" id="NWV00741.1"/>
    </source>
</evidence>
<reference evidence="3 4" key="1">
    <citation type="submission" date="2019-09" db="EMBL/GenBank/DDBJ databases">
        <title>Bird 10,000 Genomes (B10K) Project - Family phase.</title>
        <authorList>
            <person name="Zhang G."/>
        </authorList>
    </citation>
    <scope>NUCLEOTIDE SEQUENCE [LARGE SCALE GENOMIC DNA]</scope>
    <source>
        <strain evidence="3">B10K-DU-012-37</strain>
    </source>
</reference>
<dbReference type="GO" id="GO:0008017">
    <property type="term" value="F:microtubule binding"/>
    <property type="evidence" value="ECO:0007669"/>
    <property type="project" value="InterPro"/>
</dbReference>
<dbReference type="AlphaFoldDB" id="A0A7K6BEE9"/>